<evidence type="ECO:0000313" key="2">
    <source>
        <dbReference type="EMBL" id="BAG20813.1"/>
    </source>
</evidence>
<feature type="region of interest" description="Disordered" evidence="1">
    <location>
        <begin position="123"/>
        <end position="142"/>
    </location>
</feature>
<feature type="region of interest" description="Disordered" evidence="1">
    <location>
        <begin position="41"/>
        <end position="63"/>
    </location>
</feature>
<dbReference type="Proteomes" id="UP000001685">
    <property type="component" value="Chromosome"/>
</dbReference>
<feature type="compositionally biased region" description="Basic residues" evidence="1">
    <location>
        <begin position="8"/>
        <end position="17"/>
    </location>
</feature>
<dbReference type="Gene3D" id="2.70.70.10">
    <property type="entry name" value="Glucose Permease (Domain IIA)"/>
    <property type="match status" value="1"/>
</dbReference>
<dbReference type="EMBL" id="AP009493">
    <property type="protein sequence ID" value="BAG20813.1"/>
    <property type="molecule type" value="Genomic_DNA"/>
</dbReference>
<gene>
    <name evidence="2" type="ordered locus">SGR_3984</name>
</gene>
<dbReference type="eggNOG" id="COG0739">
    <property type="taxonomic scope" value="Bacteria"/>
</dbReference>
<dbReference type="SUPFAM" id="SSF51261">
    <property type="entry name" value="Duplicated hybrid motif"/>
    <property type="match status" value="1"/>
</dbReference>
<proteinExistence type="predicted"/>
<organism evidence="2 3">
    <name type="scientific">Streptomyces griseus subsp. griseus (strain JCM 4626 / CBS 651.72 / NBRC 13350 / KCC S-0626 / ISP 5235)</name>
    <dbReference type="NCBI Taxonomy" id="455632"/>
    <lineage>
        <taxon>Bacteria</taxon>
        <taxon>Bacillati</taxon>
        <taxon>Actinomycetota</taxon>
        <taxon>Actinomycetes</taxon>
        <taxon>Kitasatosporales</taxon>
        <taxon>Streptomycetaceae</taxon>
        <taxon>Streptomyces</taxon>
    </lineage>
</organism>
<evidence type="ECO:0000313" key="3">
    <source>
        <dbReference type="Proteomes" id="UP000001685"/>
    </source>
</evidence>
<evidence type="ECO:0000256" key="1">
    <source>
        <dbReference type="SAM" id="MobiDB-lite"/>
    </source>
</evidence>
<feature type="region of interest" description="Disordered" evidence="1">
    <location>
        <begin position="1"/>
        <end position="25"/>
    </location>
</feature>
<dbReference type="InterPro" id="IPR006311">
    <property type="entry name" value="TAT_signal"/>
</dbReference>
<reference evidence="3" key="1">
    <citation type="journal article" date="2008" name="J. Bacteriol.">
        <title>Genome sequence of the streptomycin-producing microorganism Streptomyces griseus IFO 13350.</title>
        <authorList>
            <person name="Ohnishi Y."/>
            <person name="Ishikawa J."/>
            <person name="Hara H."/>
            <person name="Suzuki H."/>
            <person name="Ikenoya M."/>
            <person name="Ikeda H."/>
            <person name="Yamashita A."/>
            <person name="Hattori M."/>
            <person name="Horinouchi S."/>
        </authorList>
    </citation>
    <scope>NUCLEOTIDE SEQUENCE [LARGE SCALE GENOMIC DNA]</scope>
    <source>
        <strain evidence="3">JCM 4626 / NBRC 13350</strain>
    </source>
</reference>
<dbReference type="AlphaFoldDB" id="B1VS59"/>
<accession>B1VS59</accession>
<dbReference type="KEGG" id="sgr:SGR_3984"/>
<sequence length="169" mass="16840">MRVDPRAHRCRPSRNPRTRPAGRPTCSTRFEGDMMCRSCATTASPAHPSARATAEAPGRTRVADHGLSRRRLLAGLGLGALAVNVPAGASPAAAAAGEAAAAKNGAWANPALGRFPAGGHYGAPRGGASHAGQDVSNSTGTAVHAAAGGTVVRRSWGGGLPGAGPATPW</sequence>
<dbReference type="InterPro" id="IPR011055">
    <property type="entry name" value="Dup_hybrid_motif"/>
</dbReference>
<protein>
    <submittedName>
        <fullName evidence="2">Uncharacterized protein</fullName>
    </submittedName>
</protein>
<dbReference type="PROSITE" id="PS51318">
    <property type="entry name" value="TAT"/>
    <property type="match status" value="1"/>
</dbReference>
<dbReference type="HOGENOM" id="CLU_1577620_0_0_11"/>
<name>B1VS59_STRGG</name>